<keyword evidence="1" id="KW-1133">Transmembrane helix</keyword>
<dbReference type="Pfam" id="PF03929">
    <property type="entry name" value="PepSY_TM"/>
    <property type="match status" value="1"/>
</dbReference>
<organism evidence="2 3">
    <name type="scientific">Campylobacter iguaniorum</name>
    <dbReference type="NCBI Taxonomy" id="1244531"/>
    <lineage>
        <taxon>Bacteria</taxon>
        <taxon>Pseudomonadati</taxon>
        <taxon>Campylobacterota</taxon>
        <taxon>Epsilonproteobacteria</taxon>
        <taxon>Campylobacterales</taxon>
        <taxon>Campylobacteraceae</taxon>
        <taxon>Campylobacter</taxon>
    </lineage>
</organism>
<dbReference type="STRING" id="1244531.CIG2463D_1751"/>
<keyword evidence="1" id="KW-0812">Transmembrane</keyword>
<protein>
    <submittedName>
        <fullName evidence="2">Putative iron-regulated membrane protein</fullName>
    </submittedName>
</protein>
<dbReference type="InterPro" id="IPR005625">
    <property type="entry name" value="PepSY-ass_TM"/>
</dbReference>
<evidence type="ECO:0000313" key="2">
    <source>
        <dbReference type="EMBL" id="AII15377.1"/>
    </source>
</evidence>
<evidence type="ECO:0000313" key="3">
    <source>
        <dbReference type="Proteomes" id="UP000028486"/>
    </source>
</evidence>
<keyword evidence="3" id="KW-1185">Reference proteome</keyword>
<evidence type="ECO:0000256" key="1">
    <source>
        <dbReference type="SAM" id="Phobius"/>
    </source>
</evidence>
<dbReference type="PANTHER" id="PTHR34219">
    <property type="entry name" value="IRON-REGULATED INNER MEMBRANE PROTEIN-RELATED"/>
    <property type="match status" value="1"/>
</dbReference>
<dbReference type="HOGENOM" id="CLU_908153_0_0_7"/>
<name>A0A076FDC9_9BACT</name>
<dbReference type="RefSeq" id="WP_038455207.1">
    <property type="nucleotide sequence ID" value="NZ_CP009043.1"/>
</dbReference>
<feature type="transmembrane region" description="Helical" evidence="1">
    <location>
        <begin position="12"/>
        <end position="36"/>
    </location>
</feature>
<dbReference type="eggNOG" id="COG3182">
    <property type="taxonomic scope" value="Bacteria"/>
</dbReference>
<dbReference type="Proteomes" id="UP000028486">
    <property type="component" value="Chromosome"/>
</dbReference>
<dbReference type="PROSITE" id="PS51257">
    <property type="entry name" value="PROKAR_LIPOPROTEIN"/>
    <property type="match status" value="1"/>
</dbReference>
<gene>
    <name evidence="2" type="ORF">CIG1485E_1554</name>
</gene>
<sequence length="379" mass="42823">MLFKKKKLIFNLHLILGFLACLPLIIIAVTGSMISYNNEIRNTINSLSFKADFNQIHTIAKTTQMFKNNYPNLEINSIKFEIQNPNLLTITTHKDQTNYLISRSDGAILGTDLGAKVMQIALALHRNLGLSLINSSFDGRIIGKHIVGVCSICLIVLCLSGLYLYAPRLKYAFFRSLKPNFKLKKYQFFYNFHSVFGVWSFAILILISLTGLFWSYAWVNSLFHKAFGIEQVQRDSKMRTKQTQKTAQAKFDQTSLEVVLATFEQNVKPGFQKQTIKQTSPNIYEIAYQNDLDTRVSNSVAINASTGEILNHQLAKISPQRALSLTILDLHSGKFFGKIGLFIFCIVSLLAALFAISGVIMSYFRLSKKPKIGKHTKKI</sequence>
<dbReference type="EMBL" id="CP009043">
    <property type="protein sequence ID" value="AII15377.1"/>
    <property type="molecule type" value="Genomic_DNA"/>
</dbReference>
<dbReference type="AlphaFoldDB" id="A0A076FDC9"/>
<reference evidence="3" key="1">
    <citation type="journal article" date="2014" name="Genome Announc.">
        <title>Complete Genome Sequence of Campylobacter iguaniorum Strain 1485ET, Isolated from a Bearded Dragon (Pogona vitticeps).</title>
        <authorList>
            <person name="Gilbert M.J."/>
            <person name="Miller W.G."/>
            <person name="Yee E."/>
            <person name="Kik M."/>
            <person name="Wagenaar J.A."/>
            <person name="Duim B."/>
        </authorList>
    </citation>
    <scope>NUCLEOTIDE SEQUENCE [LARGE SCALE GENOMIC DNA]</scope>
    <source>
        <strain evidence="3">1485E</strain>
    </source>
</reference>
<dbReference type="OrthoDB" id="9816402at2"/>
<feature type="transmembrane region" description="Helical" evidence="1">
    <location>
        <begin position="188"/>
        <end position="214"/>
    </location>
</feature>
<accession>A0A076FDC9</accession>
<feature type="transmembrane region" description="Helical" evidence="1">
    <location>
        <begin position="146"/>
        <end position="167"/>
    </location>
</feature>
<keyword evidence="1" id="KW-0472">Membrane</keyword>
<dbReference type="PANTHER" id="PTHR34219:SF3">
    <property type="entry name" value="BLL7967 PROTEIN"/>
    <property type="match status" value="1"/>
</dbReference>
<feature type="transmembrane region" description="Helical" evidence="1">
    <location>
        <begin position="339"/>
        <end position="364"/>
    </location>
</feature>
<proteinExistence type="predicted"/>
<dbReference type="KEGG" id="caj:CIG1485E_1554"/>